<keyword evidence="12 21" id="KW-1133">Transmembrane helix</keyword>
<evidence type="ECO:0000256" key="1">
    <source>
        <dbReference type="ARBA" id="ARBA00001947"/>
    </source>
</evidence>
<evidence type="ECO:0000256" key="12">
    <source>
        <dbReference type="ARBA" id="ARBA00022989"/>
    </source>
</evidence>
<keyword evidence="5" id="KW-1003">Cell membrane</keyword>
<evidence type="ECO:0000256" key="11">
    <source>
        <dbReference type="ARBA" id="ARBA00022833"/>
    </source>
</evidence>
<comment type="similarity">
    <text evidence="3">Belongs to the nucleotide pyrophosphatase/phosphodiesterase family.</text>
</comment>
<keyword evidence="13" id="KW-0094">Blood coagulation</keyword>
<keyword evidence="8" id="KW-0479">Metal-binding</keyword>
<dbReference type="EMBL" id="JAINUF010000006">
    <property type="protein sequence ID" value="KAJ8355513.1"/>
    <property type="molecule type" value="Genomic_DNA"/>
</dbReference>
<evidence type="ECO:0000256" key="14">
    <source>
        <dbReference type="ARBA" id="ARBA00023136"/>
    </source>
</evidence>
<comment type="caution">
    <text evidence="23">The sequence shown here is derived from an EMBL/GenBank/DDBJ whole genome shotgun (WGS) entry which is preliminary data.</text>
</comment>
<dbReference type="PANTHER" id="PTHR10151">
    <property type="entry name" value="ECTONUCLEOTIDE PYROPHOSPHATASE/PHOSPHODIESTERASE"/>
    <property type="match status" value="1"/>
</dbReference>
<comment type="subcellular location">
    <subcellularLocation>
        <location evidence="2">Cell membrane</location>
        <topology evidence="2">Single-pass type I membrane protein</topology>
    </subcellularLocation>
</comment>
<organism evidence="23 24">
    <name type="scientific">Synaphobranchus kaupii</name>
    <name type="common">Kaup's arrowtooth eel</name>
    <dbReference type="NCBI Taxonomy" id="118154"/>
    <lineage>
        <taxon>Eukaryota</taxon>
        <taxon>Metazoa</taxon>
        <taxon>Chordata</taxon>
        <taxon>Craniata</taxon>
        <taxon>Vertebrata</taxon>
        <taxon>Euteleostomi</taxon>
        <taxon>Actinopterygii</taxon>
        <taxon>Neopterygii</taxon>
        <taxon>Teleostei</taxon>
        <taxon>Anguilliformes</taxon>
        <taxon>Synaphobranchidae</taxon>
        <taxon>Synaphobranchus</taxon>
    </lineage>
</organism>
<feature type="transmembrane region" description="Helical" evidence="21">
    <location>
        <begin position="407"/>
        <end position="431"/>
    </location>
</feature>
<dbReference type="Gene3D" id="3.30.1360.180">
    <property type="match status" value="1"/>
</dbReference>
<evidence type="ECO:0000256" key="5">
    <source>
        <dbReference type="ARBA" id="ARBA00022475"/>
    </source>
</evidence>
<evidence type="ECO:0000256" key="8">
    <source>
        <dbReference type="ARBA" id="ARBA00022723"/>
    </source>
</evidence>
<keyword evidence="14 21" id="KW-0472">Membrane</keyword>
<gene>
    <name evidence="23" type="ORF">SKAU_G00183070</name>
</gene>
<keyword evidence="15" id="KW-1015">Disulfide bond</keyword>
<dbReference type="GO" id="GO:0046872">
    <property type="term" value="F:metal ion binding"/>
    <property type="evidence" value="ECO:0007669"/>
    <property type="project" value="UniProtKB-KW"/>
</dbReference>
<evidence type="ECO:0000256" key="21">
    <source>
        <dbReference type="SAM" id="Phobius"/>
    </source>
</evidence>
<evidence type="ECO:0000256" key="3">
    <source>
        <dbReference type="ARBA" id="ARBA00010594"/>
    </source>
</evidence>
<comment type="function">
    <text evidence="17">Hydrolyzes extracellular Ap3A into AMP and ADP, and Ap4A into AMP and ATP. Ap3A and Ap4A are diadenosine polyphosphates thought to induce proliferation of vascular smooth muscle cells. Acts as a procoagulant, mediating platelet aggregation at the site of nascent thrombus via release of ADP from Ap3A and activation of ADP receptors.</text>
</comment>
<dbReference type="GO" id="GO:0047710">
    <property type="term" value="F:bis(5'-adenosyl)-triphosphatase activity"/>
    <property type="evidence" value="ECO:0007669"/>
    <property type="project" value="UniProtKB-EC"/>
</dbReference>
<evidence type="ECO:0000313" key="23">
    <source>
        <dbReference type="EMBL" id="KAJ8355513.1"/>
    </source>
</evidence>
<dbReference type="AlphaFoldDB" id="A0A9Q1FCH8"/>
<dbReference type="GO" id="GO:0005886">
    <property type="term" value="C:plasma membrane"/>
    <property type="evidence" value="ECO:0007669"/>
    <property type="project" value="UniProtKB-SubCell"/>
</dbReference>
<keyword evidence="6 21" id="KW-0812">Transmembrane</keyword>
<protein>
    <recommendedName>
        <fullName evidence="4">bis(5'-adenosyl)-triphosphatase</fullName>
        <ecNumber evidence="4">3.6.1.29</ecNumber>
    </recommendedName>
    <alternativeName>
        <fullName evidence="19">AP3A hydrolase</fullName>
    </alternativeName>
    <alternativeName>
        <fullName evidence="18">Ectonucleotide pyrophosphatase/phosphodiesterase family member 4</fullName>
    </alternativeName>
</protein>
<evidence type="ECO:0000313" key="24">
    <source>
        <dbReference type="Proteomes" id="UP001152622"/>
    </source>
</evidence>
<evidence type="ECO:0000256" key="19">
    <source>
        <dbReference type="ARBA" id="ARBA00031824"/>
    </source>
</evidence>
<dbReference type="SUPFAM" id="SSF53649">
    <property type="entry name" value="Alkaline phosphatase-like"/>
    <property type="match status" value="1"/>
</dbReference>
<dbReference type="OrthoDB" id="415411at2759"/>
<evidence type="ECO:0000256" key="22">
    <source>
        <dbReference type="SAM" id="SignalP"/>
    </source>
</evidence>
<evidence type="ECO:0000256" key="7">
    <source>
        <dbReference type="ARBA" id="ARBA00022696"/>
    </source>
</evidence>
<dbReference type="GO" id="GO:0007596">
    <property type="term" value="P:blood coagulation"/>
    <property type="evidence" value="ECO:0007669"/>
    <property type="project" value="UniProtKB-KW"/>
</dbReference>
<proteinExistence type="inferred from homology"/>
<accession>A0A9Q1FCH8</accession>
<dbReference type="Proteomes" id="UP001152622">
    <property type="component" value="Chromosome 6"/>
</dbReference>
<comment type="catalytic activity">
    <reaction evidence="20">
        <text>P(1),P(3)-bis(5'-adenosyl) triphosphate + H2O = AMP + ADP + 2 H(+)</text>
        <dbReference type="Rhea" id="RHEA:13893"/>
        <dbReference type="ChEBI" id="CHEBI:15377"/>
        <dbReference type="ChEBI" id="CHEBI:15378"/>
        <dbReference type="ChEBI" id="CHEBI:58529"/>
        <dbReference type="ChEBI" id="CHEBI:456215"/>
        <dbReference type="ChEBI" id="CHEBI:456216"/>
        <dbReference type="EC" id="3.6.1.29"/>
    </reaction>
</comment>
<evidence type="ECO:0000256" key="2">
    <source>
        <dbReference type="ARBA" id="ARBA00004251"/>
    </source>
</evidence>
<dbReference type="Gene3D" id="3.40.720.10">
    <property type="entry name" value="Alkaline Phosphatase, subunit A"/>
    <property type="match status" value="1"/>
</dbReference>
<dbReference type="CDD" id="cd16018">
    <property type="entry name" value="Enpp"/>
    <property type="match status" value="1"/>
</dbReference>
<evidence type="ECO:0000256" key="20">
    <source>
        <dbReference type="ARBA" id="ARBA00047780"/>
    </source>
</evidence>
<dbReference type="InterPro" id="IPR002591">
    <property type="entry name" value="Phosphodiest/P_Trfase"/>
</dbReference>
<reference evidence="23" key="1">
    <citation type="journal article" date="2023" name="Science">
        <title>Genome structures resolve the early diversification of teleost fishes.</title>
        <authorList>
            <person name="Parey E."/>
            <person name="Louis A."/>
            <person name="Montfort J."/>
            <person name="Bouchez O."/>
            <person name="Roques C."/>
            <person name="Iampietro C."/>
            <person name="Lluch J."/>
            <person name="Castinel A."/>
            <person name="Donnadieu C."/>
            <person name="Desvignes T."/>
            <person name="Floi Bucao C."/>
            <person name="Jouanno E."/>
            <person name="Wen M."/>
            <person name="Mejri S."/>
            <person name="Dirks R."/>
            <person name="Jansen H."/>
            <person name="Henkel C."/>
            <person name="Chen W.J."/>
            <person name="Zahm M."/>
            <person name="Cabau C."/>
            <person name="Klopp C."/>
            <person name="Thompson A.W."/>
            <person name="Robinson-Rechavi M."/>
            <person name="Braasch I."/>
            <person name="Lecointre G."/>
            <person name="Bobe J."/>
            <person name="Postlethwait J.H."/>
            <person name="Berthelot C."/>
            <person name="Roest Crollius H."/>
            <person name="Guiguen Y."/>
        </authorList>
    </citation>
    <scope>NUCLEOTIDE SEQUENCE</scope>
    <source>
        <strain evidence="23">WJC10195</strain>
    </source>
</reference>
<sequence>MLPGSLLFLLAGSWGLTASENAGNSTATPPATAPLLLVSFDGFRADYLQKYTFPNLEKFFSEGVLVEKLTNVFITKTFTNHYSLVTGLYAESHGLVANNMFDAATGKQLLNISDPFWWNQATPIWVTAQEAGLKTAAAMWPGTDIAIQNRTATHFLRYDPTVTFRERVANVTGWLERDDAVRFAAVYWEEPDRSGHRYGPDNATEMGRVLREVDELIGLLVEQLNSSGLWGRINVILTSDHGMAQCSQERLIRLDDCPEPRNYTVVDHTPVAAIIPLADATLVYEALSKCHPHMKAYLKEEIPDRLHYKHNERIQPIMLVADEGWTIVQRGNLPQLGDHGYDNSLPSMHPFLAARGPAFQRGRRLSSLSSVDVYPLMCRLLGLEERPNNGSLARARCLLAGESCLGLAQAVGIVLGVLIFLSTLTCLIVFLKRKVLPSSRPFARLELQDDDDDDEPLIG</sequence>
<keyword evidence="11" id="KW-0862">Zinc</keyword>
<evidence type="ECO:0000256" key="6">
    <source>
        <dbReference type="ARBA" id="ARBA00022692"/>
    </source>
</evidence>
<comment type="cofactor">
    <cofactor evidence="1">
        <name>Zn(2+)</name>
        <dbReference type="ChEBI" id="CHEBI:29105"/>
    </cofactor>
</comment>
<keyword evidence="9 22" id="KW-0732">Signal</keyword>
<name>A0A9Q1FCH8_SYNKA</name>
<keyword evidence="7" id="KW-0356">Hemostasis</keyword>
<keyword evidence="16" id="KW-0325">Glycoprotein</keyword>
<evidence type="ECO:0000256" key="9">
    <source>
        <dbReference type="ARBA" id="ARBA00022729"/>
    </source>
</evidence>
<evidence type="ECO:0000256" key="4">
    <source>
        <dbReference type="ARBA" id="ARBA00012377"/>
    </source>
</evidence>
<dbReference type="InterPro" id="IPR017850">
    <property type="entry name" value="Alkaline_phosphatase_core_sf"/>
</dbReference>
<feature type="chain" id="PRO_5040476843" description="bis(5'-adenosyl)-triphosphatase" evidence="22">
    <location>
        <begin position="20"/>
        <end position="459"/>
    </location>
</feature>
<keyword evidence="10" id="KW-0378">Hydrolase</keyword>
<evidence type="ECO:0000256" key="10">
    <source>
        <dbReference type="ARBA" id="ARBA00022801"/>
    </source>
</evidence>
<feature type="signal peptide" evidence="22">
    <location>
        <begin position="1"/>
        <end position="19"/>
    </location>
</feature>
<evidence type="ECO:0000256" key="16">
    <source>
        <dbReference type="ARBA" id="ARBA00023180"/>
    </source>
</evidence>
<evidence type="ECO:0000256" key="15">
    <source>
        <dbReference type="ARBA" id="ARBA00023157"/>
    </source>
</evidence>
<dbReference type="Pfam" id="PF01663">
    <property type="entry name" value="Phosphodiest"/>
    <property type="match status" value="1"/>
</dbReference>
<dbReference type="EC" id="3.6.1.29" evidence="4"/>
<evidence type="ECO:0000256" key="17">
    <source>
        <dbReference type="ARBA" id="ARBA00025036"/>
    </source>
</evidence>
<dbReference type="PANTHER" id="PTHR10151:SF79">
    <property type="entry name" value="BIS(5'-ADENOSYL)-TRIPHOSPHATASE ENPP4"/>
    <property type="match status" value="1"/>
</dbReference>
<keyword evidence="24" id="KW-1185">Reference proteome</keyword>
<evidence type="ECO:0000256" key="13">
    <source>
        <dbReference type="ARBA" id="ARBA00023084"/>
    </source>
</evidence>
<evidence type="ECO:0000256" key="18">
    <source>
        <dbReference type="ARBA" id="ARBA00031114"/>
    </source>
</evidence>